<dbReference type="EMBL" id="CABVMM010000001">
    <property type="protein sequence ID" value="VVU99023.1"/>
    <property type="molecule type" value="Genomic_DNA"/>
</dbReference>
<evidence type="ECO:0000313" key="2">
    <source>
        <dbReference type="Proteomes" id="UP000356253"/>
    </source>
</evidence>
<sequence length="75" mass="8693">MFSAIWNFVKERIIVGFIELMILLIAIFFFSLGVFISMGVEREYKNELSVKRRNLESEHGGCIAISTHEIFVNTH</sequence>
<evidence type="ECO:0000313" key="1">
    <source>
        <dbReference type="EMBL" id="VVU99023.1"/>
    </source>
</evidence>
<proteinExistence type="predicted"/>
<comment type="caution">
    <text evidence="1">The sequence shown here is derived from an EMBL/GenBank/DDBJ whole genome shotgun (WGS) entry which is preliminary data.</text>
</comment>
<dbReference type="Proteomes" id="UP000356253">
    <property type="component" value="Unassembled WGS sequence"/>
</dbReference>
<name>A0AC61Y3H8_9FLAO</name>
<protein>
    <submittedName>
        <fullName evidence="1">Uncharacterized protein</fullName>
    </submittedName>
</protein>
<organism evidence="1 2">
    <name type="scientific">Mesonia oceanica</name>
    <dbReference type="NCBI Taxonomy" id="2687242"/>
    <lineage>
        <taxon>Bacteria</taxon>
        <taxon>Pseudomonadati</taxon>
        <taxon>Bacteroidota</taxon>
        <taxon>Flavobacteriia</taxon>
        <taxon>Flavobacteriales</taxon>
        <taxon>Flavobacteriaceae</taxon>
        <taxon>Mesonia</taxon>
    </lineage>
</organism>
<keyword evidence="2" id="KW-1185">Reference proteome</keyword>
<gene>
    <name evidence="1" type="ORF">FVB9532_00273</name>
</gene>
<reference evidence="1" key="1">
    <citation type="submission" date="2019-09" db="EMBL/GenBank/DDBJ databases">
        <authorList>
            <person name="Rodrigo-Torres L."/>
            <person name="Arahal R. D."/>
            <person name="Lucena T."/>
        </authorList>
    </citation>
    <scope>NUCLEOTIDE SEQUENCE</scope>
    <source>
        <strain evidence="1">ISS653</strain>
    </source>
</reference>
<accession>A0AC61Y3H8</accession>